<dbReference type="EMBL" id="BK014860">
    <property type="protein sequence ID" value="DAD79183.1"/>
    <property type="molecule type" value="Genomic_DNA"/>
</dbReference>
<feature type="compositionally biased region" description="Low complexity" evidence="1">
    <location>
        <begin position="50"/>
        <end position="65"/>
    </location>
</feature>
<feature type="region of interest" description="Disordered" evidence="1">
    <location>
        <begin position="15"/>
        <end position="74"/>
    </location>
</feature>
<evidence type="ECO:0000256" key="1">
    <source>
        <dbReference type="SAM" id="MobiDB-lite"/>
    </source>
</evidence>
<evidence type="ECO:0000313" key="2">
    <source>
        <dbReference type="EMBL" id="DAD79183.1"/>
    </source>
</evidence>
<organism evidence="2">
    <name type="scientific">Siphoviridae sp. ctKvA22</name>
    <dbReference type="NCBI Taxonomy" id="2826246"/>
    <lineage>
        <taxon>Viruses</taxon>
        <taxon>Duplodnaviria</taxon>
        <taxon>Heunggongvirae</taxon>
        <taxon>Uroviricota</taxon>
        <taxon>Caudoviricetes</taxon>
    </lineage>
</organism>
<proteinExistence type="predicted"/>
<reference evidence="2" key="1">
    <citation type="journal article" date="2021" name="Proc. Natl. Acad. Sci. U.S.A.">
        <title>A Catalog of Tens of Thousands of Viruses from Human Metagenomes Reveals Hidden Associations with Chronic Diseases.</title>
        <authorList>
            <person name="Tisza M.J."/>
            <person name="Buck C.B."/>
        </authorList>
    </citation>
    <scope>NUCLEOTIDE SEQUENCE</scope>
    <source>
        <strain evidence="2">CtKvA22</strain>
    </source>
</reference>
<feature type="compositionally biased region" description="Low complexity" evidence="1">
    <location>
        <begin position="159"/>
        <end position="179"/>
    </location>
</feature>
<sequence length="820" mass="88201">MAGYYNPKKDYAAAIKNEKNPAKKEQLKAERQNKIDAMNAAGTNTKGYTNSIYGGSYSSSGKGNSSSGGDGKGNSSGGYFDKNLDYAAAIRNEKDPVKQAKLIAERQNKLNWMNASGTNTKGYTNDIYGGMPQASAPQGQYRSTDAALNNTNKAAIQPTATTQTQTATAAEAENPTAPTSFGSTDAAQRAALQAYITRQYAHQKAESGEGTYNGDGSMSLPDQTLLKSYQQKYNEAKAAGDQGGMTAAHRAAEKLRDNYRYYPLANSNGYGLGENDIGWVRDLVVRGDELGNKIVDQYNRGTVTTTTYDKDGNFVNRYTGGNIAGHDARVAKEMQRVNERLAGKENNTFAFRLSDPNDVKLSNAELLAKYGGGITEGNNGIGLYTAPNGVALKTASGGGDSGTAASGTPLTAAGYGTGTDAAANSVYGQFGYFDPNKDYAAAIKNASSTQEMVQLEKERQNKLNWMNANGTNKGYTNQIYSNYNNLFGEKQALPTYEGMTKDELFGGYNEMAESLAEQRKALLSAALAQNRTEQEKANSNYDELARQAYILKRQNENALPQQLAALGISGGGSESANLSLAANYENNLASNEQARQQALRDYALQALQARTQADSDISGYYADAKQQAMNAWQNEAANRNSWNQWAANYKQGLREYSDSLNSQTYQENLASKQYADTLRQQQIDLALQMGDYKKLAAMGYDVSYLKRMQDAELEQLALDAMLTRANIAKVNSSVTRGSGGGTRSGKKGSGNSSGGNSSSSSSGTGKGTTDVSAAGLMKLQNLVNYYGTKSNPLVNTAIQNMLKNGTINEATYNAFLKTMK</sequence>
<accession>A0A8S5MAS2</accession>
<feature type="compositionally biased region" description="Gly residues" evidence="1">
    <location>
        <begin position="737"/>
        <end position="753"/>
    </location>
</feature>
<feature type="compositionally biased region" description="Low complexity" evidence="1">
    <location>
        <begin position="754"/>
        <end position="769"/>
    </location>
</feature>
<protein>
    <submittedName>
        <fullName evidence="2">Uncharacterized protein</fullName>
    </submittedName>
</protein>
<name>A0A8S5MAS2_9CAUD</name>
<feature type="region of interest" description="Disordered" evidence="1">
    <location>
        <begin position="159"/>
        <end position="182"/>
    </location>
</feature>
<feature type="compositionally biased region" description="Basic and acidic residues" evidence="1">
    <location>
        <begin position="15"/>
        <end position="34"/>
    </location>
</feature>
<feature type="region of interest" description="Disordered" evidence="1">
    <location>
        <begin position="732"/>
        <end position="769"/>
    </location>
</feature>